<dbReference type="EMBL" id="BARW01000037">
    <property type="protein sequence ID" value="GAI68622.1"/>
    <property type="molecule type" value="Genomic_DNA"/>
</dbReference>
<dbReference type="InterPro" id="IPR015915">
    <property type="entry name" value="Kelch-typ_b-propeller"/>
</dbReference>
<dbReference type="InterPro" id="IPR011043">
    <property type="entry name" value="Gal_Oxase/kelch_b-propeller"/>
</dbReference>
<evidence type="ECO:0000313" key="1">
    <source>
        <dbReference type="EMBL" id="GAI68622.1"/>
    </source>
</evidence>
<organism evidence="1">
    <name type="scientific">marine sediment metagenome</name>
    <dbReference type="NCBI Taxonomy" id="412755"/>
    <lineage>
        <taxon>unclassified sequences</taxon>
        <taxon>metagenomes</taxon>
        <taxon>ecological metagenomes</taxon>
    </lineage>
</organism>
<sequence length="409" mass="45012">MGFGAPPGAATFLELKDTPETYAGQALKLAKVKTTEDGLNLDLLLSFTDWYAGGAPTSYPWLFEPDVPFASGMIFSPIILDGVTGQYHVFVTGAADEFYKFNIDTKQYHKLTDAPSLISNHLALSPDGNKLAGGASTRLYIYDIEANTWTQSPTAPQITATDVEVMCLVWADNDVIWAWVRADVTGTWTIKCYRYTVSTETWDSYANSITPAIVWATACSIKTDGSAVYASPLGANYYSWQRYTIATDTYGGGNLGATSRRAIGASDRNAKIWTHVTNAWISYWNCDTDSFIDSGISQNTLEDKASNWTGGFLETSKAIYWARAANPKLMSYFGTGSWRLAQKTLTDYNLVVFRKPADGFAISCVNTAAGYYIPIHLFDVLCLPAGTWEFFYPKDGDYTKLKISGSVLK</sequence>
<accession>X1QJG7</accession>
<proteinExistence type="predicted"/>
<comment type="caution">
    <text evidence="1">The sequence shown here is derived from an EMBL/GenBank/DDBJ whole genome shotgun (WGS) entry which is preliminary data.</text>
</comment>
<gene>
    <name evidence="1" type="ORF">S12H4_00367</name>
</gene>
<name>X1QJG7_9ZZZZ</name>
<dbReference type="AlphaFoldDB" id="X1QJG7"/>
<reference evidence="1" key="1">
    <citation type="journal article" date="2014" name="Front. Microbiol.">
        <title>High frequency of phylogenetically diverse reductive dehalogenase-homologous genes in deep subseafloor sedimentary metagenomes.</title>
        <authorList>
            <person name="Kawai M."/>
            <person name="Futagami T."/>
            <person name="Toyoda A."/>
            <person name="Takaki Y."/>
            <person name="Nishi S."/>
            <person name="Hori S."/>
            <person name="Arai W."/>
            <person name="Tsubouchi T."/>
            <person name="Morono Y."/>
            <person name="Uchiyama I."/>
            <person name="Ito T."/>
            <person name="Fujiyama A."/>
            <person name="Inagaki F."/>
            <person name="Takami H."/>
        </authorList>
    </citation>
    <scope>NUCLEOTIDE SEQUENCE</scope>
    <source>
        <strain evidence="1">Expedition CK06-06</strain>
    </source>
</reference>
<dbReference type="SUPFAM" id="SSF50965">
    <property type="entry name" value="Galactose oxidase, central domain"/>
    <property type="match status" value="1"/>
</dbReference>
<dbReference type="Gene3D" id="2.120.10.80">
    <property type="entry name" value="Kelch-type beta propeller"/>
    <property type="match status" value="1"/>
</dbReference>
<protein>
    <submittedName>
        <fullName evidence="1">Uncharacterized protein</fullName>
    </submittedName>
</protein>